<keyword evidence="1" id="KW-0808">Transferase</keyword>
<evidence type="ECO:0000313" key="9">
    <source>
        <dbReference type="Proteomes" id="UP000297454"/>
    </source>
</evidence>
<name>A0A4R9C2Q1_9FIRM</name>
<keyword evidence="5" id="KW-0804">Transcription</keyword>
<feature type="domain" description="PRD" evidence="7">
    <location>
        <begin position="273"/>
        <end position="380"/>
    </location>
</feature>
<dbReference type="Pfam" id="PF00874">
    <property type="entry name" value="PRD"/>
    <property type="match status" value="1"/>
</dbReference>
<evidence type="ECO:0000256" key="1">
    <source>
        <dbReference type="ARBA" id="ARBA00022679"/>
    </source>
</evidence>
<proteinExistence type="predicted"/>
<evidence type="ECO:0000256" key="3">
    <source>
        <dbReference type="ARBA" id="ARBA00023015"/>
    </source>
</evidence>
<dbReference type="AlphaFoldDB" id="A0A4R9C2Q1"/>
<organism evidence="8 9">
    <name type="scientific">Helcococcus ovis</name>
    <dbReference type="NCBI Taxonomy" id="72026"/>
    <lineage>
        <taxon>Bacteria</taxon>
        <taxon>Bacillati</taxon>
        <taxon>Bacillota</taxon>
        <taxon>Tissierellia</taxon>
        <taxon>Tissierellales</taxon>
        <taxon>Peptoniphilaceae</taxon>
        <taxon>Helcococcus</taxon>
    </lineage>
</organism>
<evidence type="ECO:0000256" key="4">
    <source>
        <dbReference type="ARBA" id="ARBA00023159"/>
    </source>
</evidence>
<dbReference type="EMBL" id="SCFR01000003">
    <property type="protein sequence ID" value="TFF67330.1"/>
    <property type="molecule type" value="Genomic_DNA"/>
</dbReference>
<protein>
    <submittedName>
        <fullName evidence="8">PRD domain-containing protein</fullName>
    </submittedName>
</protein>
<dbReference type="GO" id="GO:0009401">
    <property type="term" value="P:phosphoenolpyruvate-dependent sugar phosphotransferase system"/>
    <property type="evidence" value="ECO:0007669"/>
    <property type="project" value="InterPro"/>
</dbReference>
<dbReference type="Gene3D" id="1.10.1790.10">
    <property type="entry name" value="PRD domain"/>
    <property type="match status" value="1"/>
</dbReference>
<keyword evidence="9" id="KW-1185">Reference proteome</keyword>
<dbReference type="GO" id="GO:0008982">
    <property type="term" value="F:protein-N(PI)-phosphohistidine-sugar phosphotransferase activity"/>
    <property type="evidence" value="ECO:0007669"/>
    <property type="project" value="InterPro"/>
</dbReference>
<dbReference type="SUPFAM" id="SSF55804">
    <property type="entry name" value="Phoshotransferase/anion transport protein"/>
    <property type="match status" value="1"/>
</dbReference>
<dbReference type="Gene3D" id="1.10.10.10">
    <property type="entry name" value="Winged helix-like DNA-binding domain superfamily/Winged helix DNA-binding domain"/>
    <property type="match status" value="1"/>
</dbReference>
<dbReference type="PROSITE" id="PS51094">
    <property type="entry name" value="PTS_EIIA_TYPE_2"/>
    <property type="match status" value="1"/>
</dbReference>
<evidence type="ECO:0000313" key="8">
    <source>
        <dbReference type="EMBL" id="TFF67330.1"/>
    </source>
</evidence>
<sequence length="610" mass="70785">MFNDKEIYILRLFLQNKYIHFDSIAESMSISSRTVSRIISGLKVKLTKYNMDFKFNNHKGYKLNIKSKRDYFNLQKDLTLLSKATVELKIIEEILKNSPITITSLAERLYYSESIISSKLKQVDKLLSRYKLKYYSKPNYGIEIQGNELEIRNFLINEYMIFSDNNIVDCILTDFTGYYFNKISDIVTATLIKHHLILSDMDYSNLLATTIVAMFRSKSTQNLLNNQYEDYSDLVKDIVISVNNCFDMEIGLNEIGYISSNTIFSRSSDLNDLSNNKLKNIIDMAISIIDKENPNYYKFNNHFYNLLFIHIDLLIKRSKGAKIFINPLLNNIKQEYIVEFNDAIKLGGVINRYFGLKISDDEIGYLAIHLASVSNRESNNKTAIIICNYGVGTSLIVKEKIEKANQGVNIIGVYPSTYLDLALEIKPDYIISTIKLKNYQSNIPLIDASDILINKNYKLDFNKGDDFKFFFNEKNFFDVDYQSKEELINDLKNKIKASTNISDYVLDAVIERENLSTTETGYLFAMPHAIVEGDFDSIIAVFRNKGNIHWTLGEVRLVFVLILNRKDFEKIEILKKIYKRINDKRLIDNLLLASNYQEFLEILYQGDLYE</sequence>
<keyword evidence="4" id="KW-0010">Activator</keyword>
<dbReference type="PANTHER" id="PTHR30185">
    <property type="entry name" value="CRYPTIC BETA-GLUCOSIDE BGL OPERON ANTITERMINATOR"/>
    <property type="match status" value="1"/>
</dbReference>
<gene>
    <name evidence="8" type="ORF">EQF91_01525</name>
</gene>
<comment type="caution">
    <text evidence="8">The sequence shown here is derived from an EMBL/GenBank/DDBJ whole genome shotgun (WGS) entry which is preliminary data.</text>
</comment>
<dbReference type="SUPFAM" id="SSF63520">
    <property type="entry name" value="PTS-regulatory domain, PRD"/>
    <property type="match status" value="1"/>
</dbReference>
<dbReference type="SUPFAM" id="SSF52794">
    <property type="entry name" value="PTS system IIB component-like"/>
    <property type="match status" value="1"/>
</dbReference>
<evidence type="ECO:0000256" key="2">
    <source>
        <dbReference type="ARBA" id="ARBA00022737"/>
    </source>
</evidence>
<dbReference type="InterPro" id="IPR036095">
    <property type="entry name" value="PTS_EIIB-like_sf"/>
</dbReference>
<dbReference type="InterPro" id="IPR011608">
    <property type="entry name" value="PRD"/>
</dbReference>
<dbReference type="InterPro" id="IPR036634">
    <property type="entry name" value="PRD_sf"/>
</dbReference>
<dbReference type="Pfam" id="PF05043">
    <property type="entry name" value="Mga"/>
    <property type="match status" value="2"/>
</dbReference>
<dbReference type="InterPro" id="IPR036388">
    <property type="entry name" value="WH-like_DNA-bd_sf"/>
</dbReference>
<keyword evidence="3" id="KW-0805">Transcription regulation</keyword>
<accession>A0A4R9C2Q1</accession>
<dbReference type="GO" id="GO:0006355">
    <property type="term" value="P:regulation of DNA-templated transcription"/>
    <property type="evidence" value="ECO:0007669"/>
    <property type="project" value="InterPro"/>
</dbReference>
<dbReference type="PANTHER" id="PTHR30185:SF13">
    <property type="entry name" value="LICABCH OPERON REGULATOR-RELATED"/>
    <property type="match status" value="1"/>
</dbReference>
<dbReference type="RefSeq" id="WP_134768811.1">
    <property type="nucleotide sequence ID" value="NZ_SCFR01000003.1"/>
</dbReference>
<dbReference type="PROSITE" id="PS51372">
    <property type="entry name" value="PRD_2"/>
    <property type="match status" value="1"/>
</dbReference>
<evidence type="ECO:0000259" key="6">
    <source>
        <dbReference type="PROSITE" id="PS51094"/>
    </source>
</evidence>
<evidence type="ECO:0000256" key="5">
    <source>
        <dbReference type="ARBA" id="ARBA00023163"/>
    </source>
</evidence>
<dbReference type="Proteomes" id="UP000297454">
    <property type="component" value="Unassembled WGS sequence"/>
</dbReference>
<dbReference type="Pfam" id="PF00359">
    <property type="entry name" value="PTS_EIIA_2"/>
    <property type="match status" value="1"/>
</dbReference>
<keyword evidence="2" id="KW-0677">Repeat</keyword>
<dbReference type="Gene3D" id="3.40.930.10">
    <property type="entry name" value="Mannitol-specific EII, Chain A"/>
    <property type="match status" value="1"/>
</dbReference>
<dbReference type="InterPro" id="IPR050661">
    <property type="entry name" value="BglG_antiterminators"/>
</dbReference>
<reference evidence="8 9" key="1">
    <citation type="submission" date="2019-01" db="EMBL/GenBank/DDBJ databases">
        <title>Draft Genome Sequences of Helcococcus ovis Strains Isolated from the Uterus and Vagina of Dairy Cows with Metritis.</title>
        <authorList>
            <person name="Cunha F."/>
            <person name="Jeon S.J."/>
            <person name="Kutzer P."/>
            <person name="Galvao K.N."/>
        </authorList>
    </citation>
    <scope>NUCLEOTIDE SEQUENCE [LARGE SCALE GENOMIC DNA]</scope>
    <source>
        <strain evidence="8 9">KG-37</strain>
    </source>
</reference>
<feature type="domain" description="PTS EIIA type-2" evidence="6">
    <location>
        <begin position="468"/>
        <end position="606"/>
    </location>
</feature>
<dbReference type="InterPro" id="IPR016152">
    <property type="entry name" value="PTrfase/Anion_transptr"/>
</dbReference>
<dbReference type="InterPro" id="IPR007737">
    <property type="entry name" value="Mga_HTH"/>
</dbReference>
<evidence type="ECO:0000259" key="7">
    <source>
        <dbReference type="PROSITE" id="PS51372"/>
    </source>
</evidence>
<dbReference type="Gene3D" id="3.40.50.2300">
    <property type="match status" value="1"/>
</dbReference>
<dbReference type="InterPro" id="IPR002178">
    <property type="entry name" value="PTS_EIIA_type-2_dom"/>
</dbReference>